<reference evidence="3 5" key="1">
    <citation type="submission" date="2023-07" db="EMBL/GenBank/DDBJ databases">
        <title>Unpublished Manusciprt.</title>
        <authorList>
            <person name="Aydin F."/>
            <person name="Tarhane S."/>
            <person name="Saticioglu I.B."/>
            <person name="Karakaya E."/>
            <person name="Abay S."/>
            <person name="Guran O."/>
            <person name="Bozkurt E."/>
            <person name="Uzum N."/>
            <person name="Olgun K."/>
            <person name="Jablonski D."/>
        </authorList>
    </citation>
    <scope>NUCLEOTIDE SEQUENCE</scope>
    <source>
        <strain evidence="5">faydin-H75</strain>
        <strain evidence="3">Faydin-H76</strain>
    </source>
</reference>
<dbReference type="EMBL" id="JAUYZK010000005">
    <property type="protein sequence ID" value="MDP2539090.1"/>
    <property type="molecule type" value="Genomic_DNA"/>
</dbReference>
<feature type="transmembrane region" description="Helical" evidence="1">
    <location>
        <begin position="12"/>
        <end position="33"/>
    </location>
</feature>
<evidence type="ECO:0000313" key="4">
    <source>
        <dbReference type="Proteomes" id="UP001177258"/>
    </source>
</evidence>
<reference evidence="2 4" key="3">
    <citation type="journal article" date="2024" name="Syst. Appl. Microbiol.">
        <title>Helicobacter cappadocius sp. nov., from lizards: The first psychrotrophic Helicobacter species.</title>
        <authorList>
            <person name="Aydin F."/>
            <person name="Tarhane S."/>
            <person name="Karakaya E."/>
            <person name="Abay S."/>
            <person name="Kayman T."/>
            <person name="Guran O."/>
            <person name="Bozkurt E."/>
            <person name="Uzum N."/>
            <person name="Avci A."/>
            <person name="Olgun K."/>
            <person name="Jablonski D."/>
            <person name="Guran C."/>
            <person name="Burcin Saticioglu I."/>
        </authorList>
    </citation>
    <scope>NUCLEOTIDE SEQUENCE [LARGE SCALE GENOMIC DNA]</scope>
    <source>
        <strain evidence="2">Faydin-H75</strain>
        <strain evidence="4">faydin-H76</strain>
    </source>
</reference>
<evidence type="ECO:0000313" key="3">
    <source>
        <dbReference type="EMBL" id="MDP2539090.1"/>
    </source>
</evidence>
<keyword evidence="5" id="KW-1185">Reference proteome</keyword>
<keyword evidence="1" id="KW-0812">Transmembrane</keyword>
<gene>
    <name evidence="2" type="ORF">Q5I04_03200</name>
    <name evidence="3" type="ORF">Q5I06_04800</name>
</gene>
<dbReference type="RefSeq" id="WP_305516767.1">
    <property type="nucleotide sequence ID" value="NZ_JAUPEV010000004.1"/>
</dbReference>
<proteinExistence type="predicted"/>
<accession>A0AA90TEY1</accession>
<dbReference type="EMBL" id="JAUPEV010000004">
    <property type="protein sequence ID" value="MDO7252920.1"/>
    <property type="molecule type" value="Genomic_DNA"/>
</dbReference>
<dbReference type="Proteomes" id="UP001240777">
    <property type="component" value="Unassembled WGS sequence"/>
</dbReference>
<evidence type="ECO:0000256" key="1">
    <source>
        <dbReference type="SAM" id="Phobius"/>
    </source>
</evidence>
<keyword evidence="1" id="KW-1133">Transmembrane helix</keyword>
<protein>
    <submittedName>
        <fullName evidence="3">Uncharacterized protein</fullName>
    </submittedName>
</protein>
<reference evidence="2" key="2">
    <citation type="submission" date="2023-07" db="EMBL/GenBank/DDBJ databases">
        <authorList>
            <person name="Aydin F."/>
            <person name="Tarhane S."/>
            <person name="Saticioglu I.B."/>
            <person name="Karakaya E."/>
            <person name="Abay S."/>
            <person name="Guran O."/>
            <person name="Bozkurt E."/>
            <person name="Uzum N."/>
            <person name="Olgun K."/>
            <person name="Jablonski D."/>
        </authorList>
    </citation>
    <scope>NUCLEOTIDE SEQUENCE</scope>
    <source>
        <strain evidence="2">Faydin-H75</strain>
    </source>
</reference>
<name>A0AA90TEY1_9HELI</name>
<comment type="caution">
    <text evidence="3">The sequence shown here is derived from an EMBL/GenBank/DDBJ whole genome shotgun (WGS) entry which is preliminary data.</text>
</comment>
<keyword evidence="1" id="KW-0472">Membrane</keyword>
<evidence type="ECO:0000313" key="2">
    <source>
        <dbReference type="EMBL" id="MDO7252920.1"/>
    </source>
</evidence>
<sequence>MGFQKFDFKTWLFPSVCFGLFCYGMVFIFIYTYSPNEDASLFSNTKNTTNVTDVSKFREEMMKQIKKIN</sequence>
<evidence type="ECO:0000313" key="5">
    <source>
        <dbReference type="Proteomes" id="UP001240777"/>
    </source>
</evidence>
<dbReference type="Proteomes" id="UP001177258">
    <property type="component" value="Unassembled WGS sequence"/>
</dbReference>
<dbReference type="AlphaFoldDB" id="A0AA90TEY1"/>
<organism evidence="3 4">
    <name type="scientific">Helicobacter cappadocius</name>
    <dbReference type="NCBI Taxonomy" id="3063998"/>
    <lineage>
        <taxon>Bacteria</taxon>
        <taxon>Pseudomonadati</taxon>
        <taxon>Campylobacterota</taxon>
        <taxon>Epsilonproteobacteria</taxon>
        <taxon>Campylobacterales</taxon>
        <taxon>Helicobacteraceae</taxon>
        <taxon>Helicobacter</taxon>
    </lineage>
</organism>